<dbReference type="SMART" id="SM00822">
    <property type="entry name" value="PKS_KR"/>
    <property type="match status" value="1"/>
</dbReference>
<evidence type="ECO:0000313" key="4">
    <source>
        <dbReference type="EMBL" id="TRY16743.1"/>
    </source>
</evidence>
<dbReference type="PANTHER" id="PTHR43318:SF1">
    <property type="entry name" value="POLYSACCHARIDE BIOSYNTHESIS PROTEIN EPSC-RELATED"/>
    <property type="match status" value="1"/>
</dbReference>
<dbReference type="InterPro" id="IPR057326">
    <property type="entry name" value="KR_dom"/>
</dbReference>
<protein>
    <submittedName>
        <fullName evidence="4">NAD-dependent epimerase/dehydratase family protein</fullName>
    </submittedName>
</protein>
<reference evidence="4 5" key="1">
    <citation type="submission" date="2019-07" db="EMBL/GenBank/DDBJ databases">
        <authorList>
            <person name="Zhou L.-Y."/>
        </authorList>
    </citation>
    <scope>NUCLEOTIDE SEQUENCE [LARGE SCALE GENOMIC DNA]</scope>
    <source>
        <strain evidence="4 5">YIM 101269</strain>
    </source>
</reference>
<keyword evidence="2" id="KW-0812">Transmembrane</keyword>
<dbReference type="AlphaFoldDB" id="A0A553JWE1"/>
<gene>
    <name evidence="4" type="ORF">FOJ82_15260</name>
</gene>
<dbReference type="EMBL" id="VKKG01000007">
    <property type="protein sequence ID" value="TRY16743.1"/>
    <property type="molecule type" value="Genomic_DNA"/>
</dbReference>
<dbReference type="PANTHER" id="PTHR43318">
    <property type="entry name" value="UDP-N-ACETYLGLUCOSAMINE 4,6-DEHYDRATASE"/>
    <property type="match status" value="1"/>
</dbReference>
<comment type="caution">
    <text evidence="4">The sequence shown here is derived from an EMBL/GenBank/DDBJ whole genome shotgun (WGS) entry which is preliminary data.</text>
</comment>
<evidence type="ECO:0000256" key="1">
    <source>
        <dbReference type="ARBA" id="ARBA00007430"/>
    </source>
</evidence>
<dbReference type="CDD" id="cd05237">
    <property type="entry name" value="UDP_invert_4-6DH_SDR_e"/>
    <property type="match status" value="1"/>
</dbReference>
<dbReference type="Proteomes" id="UP000317638">
    <property type="component" value="Unassembled WGS sequence"/>
</dbReference>
<dbReference type="SUPFAM" id="SSF53335">
    <property type="entry name" value="S-adenosyl-L-methionine-dependent methyltransferases"/>
    <property type="match status" value="1"/>
</dbReference>
<dbReference type="InterPro" id="IPR036291">
    <property type="entry name" value="NAD(P)-bd_dom_sf"/>
</dbReference>
<dbReference type="OrthoDB" id="9803111at2"/>
<sequence length="624" mass="68280">MVEKQSAPPGRSRISHGALSSAIYRLPAFWRRTTLICWDGLSWVFAMLAFLLVRYDFDLSSPQWSWVIAYTACAFLLQVALGLVTQVYLGRNRIGSFAEASWVGFVVVVIAFPLGLVFSALTTNFPRGVAIMLPPMALMFMATARWLFRSLMASRPRPVGEDATPALVYGAGDAGYQVAQLVAKAEDPPYRIVGFIDDNPDKRNLRIEGHRVRGTGAELVTVARERGARTVILAITNASAKLIQNISDRCRDHGLELVVLPPVREMIGGQVTLGALRQFNVADLLGRRPIRTDLSEISDYITGKVVLVTGAGGSIGAELASQVHKLGPAKLLLLDRDESALHGVQLELYGNGLLDTDDMVLGDIRDYEALLAVFERHRPDVVFHAAALKHLPMLERFPLEGWKTNVLGSLNVLRAAHAVGVQRFVNISTDKAAAATSVLGRTKRLAERLTAWFANNYDLPYLSVRFGNVLGSRGSVLVAFRAQIDKGGPITVTHPDVTRYFMTIPEACELVLQAGAIGTPGDVLVLDMGEPVKIVDVAERLVEESGQDIEIHFTGLRPGEKMHEVLFSNLEEGSTTSHPLISEVYVPALDPDLVPEHPDSRDVVLELLDTEPTIYPGTTLETLR</sequence>
<dbReference type="Pfam" id="PF13727">
    <property type="entry name" value="CoA_binding_3"/>
    <property type="match status" value="1"/>
</dbReference>
<dbReference type="InterPro" id="IPR029063">
    <property type="entry name" value="SAM-dependent_MTases_sf"/>
</dbReference>
<feature type="domain" description="Ketoreductase" evidence="3">
    <location>
        <begin position="304"/>
        <end position="463"/>
    </location>
</feature>
<feature type="transmembrane region" description="Helical" evidence="2">
    <location>
        <begin position="35"/>
        <end position="55"/>
    </location>
</feature>
<dbReference type="InterPro" id="IPR003869">
    <property type="entry name" value="Polysac_CapD-like"/>
</dbReference>
<dbReference type="SUPFAM" id="SSF51735">
    <property type="entry name" value="NAD(P)-binding Rossmann-fold domains"/>
    <property type="match status" value="1"/>
</dbReference>
<dbReference type="RefSeq" id="WP_143939357.1">
    <property type="nucleotide sequence ID" value="NZ_VKKG01000007.1"/>
</dbReference>
<accession>A0A553JWE1</accession>
<dbReference type="InterPro" id="IPR051203">
    <property type="entry name" value="Polysaccharide_Synthase-Rel"/>
</dbReference>
<evidence type="ECO:0000259" key="3">
    <source>
        <dbReference type="SMART" id="SM00822"/>
    </source>
</evidence>
<feature type="transmembrane region" description="Helical" evidence="2">
    <location>
        <begin position="67"/>
        <end position="89"/>
    </location>
</feature>
<feature type="transmembrane region" description="Helical" evidence="2">
    <location>
        <begin position="101"/>
        <end position="122"/>
    </location>
</feature>
<dbReference type="Gene3D" id="3.40.50.720">
    <property type="entry name" value="NAD(P)-binding Rossmann-like Domain"/>
    <property type="match status" value="2"/>
</dbReference>
<evidence type="ECO:0000256" key="2">
    <source>
        <dbReference type="SAM" id="Phobius"/>
    </source>
</evidence>
<organism evidence="4 5">
    <name type="scientific">Tessaracoccus rhinocerotis</name>
    <dbReference type="NCBI Taxonomy" id="1689449"/>
    <lineage>
        <taxon>Bacteria</taxon>
        <taxon>Bacillati</taxon>
        <taxon>Actinomycetota</taxon>
        <taxon>Actinomycetes</taxon>
        <taxon>Propionibacteriales</taxon>
        <taxon>Propionibacteriaceae</taxon>
        <taxon>Tessaracoccus</taxon>
    </lineage>
</organism>
<keyword evidence="5" id="KW-1185">Reference proteome</keyword>
<keyword evidence="2" id="KW-1133">Transmembrane helix</keyword>
<comment type="similarity">
    <text evidence="1">Belongs to the polysaccharide synthase family.</text>
</comment>
<proteinExistence type="inferred from homology"/>
<evidence type="ECO:0000313" key="5">
    <source>
        <dbReference type="Proteomes" id="UP000317638"/>
    </source>
</evidence>
<dbReference type="Pfam" id="PF02719">
    <property type="entry name" value="Polysacc_synt_2"/>
    <property type="match status" value="1"/>
</dbReference>
<name>A0A553JWE1_9ACTN</name>
<keyword evidence="2" id="KW-0472">Membrane</keyword>